<evidence type="ECO:0000256" key="1">
    <source>
        <dbReference type="SAM" id="MobiDB-lite"/>
    </source>
</evidence>
<reference evidence="3" key="3">
    <citation type="submission" date="2025-08" db="UniProtKB">
        <authorList>
            <consortium name="RefSeq"/>
        </authorList>
    </citation>
    <scope>IDENTIFICATION</scope>
    <source>
        <strain evidence="3">CBS 342.82</strain>
    </source>
</reference>
<protein>
    <submittedName>
        <fullName evidence="3">Uncharacterized protein</fullName>
    </submittedName>
</protein>
<sequence>MSIFTDPASMAEGSGDFHFDLQDPTQLTYGDIISEPHTFWAPAAEGPDLGSVASQQEAQPQTLAEPVEVESSLSSFAVTPSSSLDAGNTVFPDSQPGSLLNPSQTSRDNEERACAAIQQALADEDWVTMTNMCRSRLIAEGGLSPYHNAQYKIFLAHVPGEDTPALLNSARASIHRMKTDETSSFPDTTNAQNIMHLETLMKTLMETLSMREPVGGVFPSLDHSSAASSALVMSNAETNDEQTYDFCIDTSLMSNVAVNSGNQFTFDMDASLTSNGVSASPFDESSSTNVQGTGCNFNGSCFDMVASLMSNGVSVSPFEESPSVNVQGMGCNFDGSGFNPNFTWSNRWPADGTSSNAETQTLLHTQPQLAIAQFPSIPFTANAFATGQSEVASLDATVEQSNGASLASLMSFPVIEQGDEKLGQIYKSTADAMSLDMNLADNPEDSEVAGSMKRENLFSPRSSIASRAENDVKAAGESSYENQALRSLFGLQSKSSSVSDSLTGAAQPLGEIEAQGYRKMQAEAARSRIALVRQGRISVDSDLQGLAQDNQAIRARLNRISKVDLSLGAGGSRVGKRTNSSGTRPVDRVVVDITRAREAQSQAMEATHTRRTYRKSLDEISFALECQMNLESPRGSIASASRRQSGAARNSVSGRSRIHSRADSLGSATHSSGAGRSYGRKKSGQEGGAGRETPRPPIPRDAHGRFKAVVLPSAKPSDAAAAQE</sequence>
<feature type="compositionally biased region" description="Polar residues" evidence="1">
    <location>
        <begin position="71"/>
        <end position="106"/>
    </location>
</feature>
<reference evidence="3" key="2">
    <citation type="submission" date="2020-04" db="EMBL/GenBank/DDBJ databases">
        <authorList>
            <consortium name="NCBI Genome Project"/>
        </authorList>
    </citation>
    <scope>NUCLEOTIDE SEQUENCE</scope>
    <source>
        <strain evidence="3">CBS 342.82</strain>
    </source>
</reference>
<feature type="region of interest" description="Disordered" evidence="1">
    <location>
        <begin position="634"/>
        <end position="724"/>
    </location>
</feature>
<keyword evidence="2" id="KW-1185">Reference proteome</keyword>
<evidence type="ECO:0000313" key="3">
    <source>
        <dbReference type="RefSeq" id="XP_033464220.1"/>
    </source>
</evidence>
<dbReference type="Proteomes" id="UP000504637">
    <property type="component" value="Unplaced"/>
</dbReference>
<feature type="compositionally biased region" description="Low complexity" evidence="1">
    <location>
        <begin position="634"/>
        <end position="649"/>
    </location>
</feature>
<organism evidence="3">
    <name type="scientific">Dissoconium aciculare CBS 342.82</name>
    <dbReference type="NCBI Taxonomy" id="1314786"/>
    <lineage>
        <taxon>Eukaryota</taxon>
        <taxon>Fungi</taxon>
        <taxon>Dikarya</taxon>
        <taxon>Ascomycota</taxon>
        <taxon>Pezizomycotina</taxon>
        <taxon>Dothideomycetes</taxon>
        <taxon>Dothideomycetidae</taxon>
        <taxon>Mycosphaerellales</taxon>
        <taxon>Dissoconiaceae</taxon>
        <taxon>Dissoconium</taxon>
    </lineage>
</organism>
<feature type="compositionally biased region" description="Polar residues" evidence="1">
    <location>
        <begin position="52"/>
        <end position="62"/>
    </location>
</feature>
<reference evidence="3" key="1">
    <citation type="submission" date="2020-01" db="EMBL/GenBank/DDBJ databases">
        <authorList>
            <consortium name="DOE Joint Genome Institute"/>
            <person name="Haridas S."/>
            <person name="Albert R."/>
            <person name="Binder M."/>
            <person name="Bloem J."/>
            <person name="Labutti K."/>
            <person name="Salamov A."/>
            <person name="Andreopoulos B."/>
            <person name="Baker S.E."/>
            <person name="Barry K."/>
            <person name="Bills G."/>
            <person name="Bluhm B.H."/>
            <person name="Cannon C."/>
            <person name="Castanera R."/>
            <person name="Culley D.E."/>
            <person name="Daum C."/>
            <person name="Ezra D."/>
            <person name="Gonzalez J.B."/>
            <person name="Henrissat B."/>
            <person name="Kuo A."/>
            <person name="Liang C."/>
            <person name="Lipzen A."/>
            <person name="Lutzoni F."/>
            <person name="Magnuson J."/>
            <person name="Mondo S."/>
            <person name="Nolan M."/>
            <person name="Ohm R."/>
            <person name="Pangilinan J."/>
            <person name="Park H.-J."/>
            <person name="Ramirez L."/>
            <person name="Alfaro M."/>
            <person name="Sun H."/>
            <person name="Tritt A."/>
            <person name="Yoshinaga Y."/>
            <person name="Zwiers L.-H."/>
            <person name="Turgeon B.G."/>
            <person name="Goodwin S.B."/>
            <person name="Spatafora J.W."/>
            <person name="Crous P.W."/>
            <person name="Grigoriev I.V."/>
        </authorList>
    </citation>
    <scope>NUCLEOTIDE SEQUENCE</scope>
    <source>
        <strain evidence="3">CBS 342.82</strain>
    </source>
</reference>
<dbReference type="RefSeq" id="XP_033464220.1">
    <property type="nucleotide sequence ID" value="XM_033602766.1"/>
</dbReference>
<dbReference type="GeneID" id="54360566"/>
<name>A0A6J3MHL6_9PEZI</name>
<dbReference type="AlphaFoldDB" id="A0A6J3MHL6"/>
<feature type="region of interest" description="Disordered" evidence="1">
    <location>
        <begin position="41"/>
        <end position="111"/>
    </location>
</feature>
<proteinExistence type="predicted"/>
<accession>A0A6J3MHL6</accession>
<evidence type="ECO:0000313" key="2">
    <source>
        <dbReference type="Proteomes" id="UP000504637"/>
    </source>
</evidence>
<feature type="compositionally biased region" description="Basic and acidic residues" evidence="1">
    <location>
        <begin position="692"/>
        <end position="704"/>
    </location>
</feature>
<gene>
    <name evidence="3" type="ORF">K489DRAFT_366374</name>
</gene>